<dbReference type="InterPro" id="IPR006001">
    <property type="entry name" value="Therm_gnt_kin"/>
</dbReference>
<evidence type="ECO:0000256" key="5">
    <source>
        <dbReference type="ARBA" id="ARBA00022741"/>
    </source>
</evidence>
<evidence type="ECO:0000256" key="3">
    <source>
        <dbReference type="ARBA" id="ARBA00012054"/>
    </source>
</evidence>
<dbReference type="Proteomes" id="UP000224854">
    <property type="component" value="Unassembled WGS sequence"/>
</dbReference>
<dbReference type="FunFam" id="3.40.50.300:FF:000522">
    <property type="entry name" value="Gluconokinase"/>
    <property type="match status" value="1"/>
</dbReference>
<sequence>MLSPNPPQQRQQQQQQQQQQCESASPPVSASASAKKHRHNHIWLVTGPAGCGKTTVAEFLARALKMPYIEGDSYHTRANVAKMSSGTPLTDADRWDWLTALRDESMRRIGQGSDGVVVTCSALKRKYRDVMRVAAYYHDDVVIHFIFLAAPADVLLRRVAQRKDHYMGPEMVQSQLDILEIPDGQERDVVTVDVSRSIDEVQQEVATRAADVMRADLASQVSCNA</sequence>
<dbReference type="GO" id="GO:0005737">
    <property type="term" value="C:cytoplasm"/>
    <property type="evidence" value="ECO:0007669"/>
    <property type="project" value="TreeGrafter"/>
</dbReference>
<keyword evidence="4 9" id="KW-0808">Transferase</keyword>
<dbReference type="GO" id="GO:0005524">
    <property type="term" value="F:ATP binding"/>
    <property type="evidence" value="ECO:0007669"/>
    <property type="project" value="UniProtKB-KW"/>
</dbReference>
<keyword evidence="7 9" id="KW-0067">ATP-binding</keyword>
<accession>A0A2C5Z0H7</accession>
<feature type="compositionally biased region" description="Low complexity" evidence="10">
    <location>
        <begin position="8"/>
        <end position="33"/>
    </location>
</feature>
<dbReference type="AlphaFoldDB" id="A0A2C5Z0H7"/>
<protein>
    <recommendedName>
        <fullName evidence="3 9">Gluconokinase</fullName>
        <ecNumber evidence="3 9">2.7.1.12</ecNumber>
    </recommendedName>
</protein>
<dbReference type="Pfam" id="PF13671">
    <property type="entry name" value="AAA_33"/>
    <property type="match status" value="1"/>
</dbReference>
<evidence type="ECO:0000256" key="1">
    <source>
        <dbReference type="ARBA" id="ARBA00004875"/>
    </source>
</evidence>
<name>A0A2C5Z0H7_9HYPO</name>
<comment type="caution">
    <text evidence="11">The sequence shown here is derived from an EMBL/GenBank/DDBJ whole genome shotgun (WGS) entry which is preliminary data.</text>
</comment>
<proteinExistence type="inferred from homology"/>
<evidence type="ECO:0000256" key="6">
    <source>
        <dbReference type="ARBA" id="ARBA00022777"/>
    </source>
</evidence>
<comment type="catalytic activity">
    <reaction evidence="8 9">
        <text>D-gluconate + ATP = 6-phospho-D-gluconate + ADP + H(+)</text>
        <dbReference type="Rhea" id="RHEA:19433"/>
        <dbReference type="ChEBI" id="CHEBI:15378"/>
        <dbReference type="ChEBI" id="CHEBI:18391"/>
        <dbReference type="ChEBI" id="CHEBI:30616"/>
        <dbReference type="ChEBI" id="CHEBI:58759"/>
        <dbReference type="ChEBI" id="CHEBI:456216"/>
        <dbReference type="EC" id="2.7.1.12"/>
    </reaction>
</comment>
<comment type="pathway">
    <text evidence="1 9">Carbohydrate acid metabolism; D-gluconate degradation.</text>
</comment>
<keyword evidence="12" id="KW-1185">Reference proteome</keyword>
<evidence type="ECO:0000313" key="12">
    <source>
        <dbReference type="Proteomes" id="UP000224854"/>
    </source>
</evidence>
<dbReference type="GO" id="GO:0046316">
    <property type="term" value="F:gluconokinase activity"/>
    <property type="evidence" value="ECO:0007669"/>
    <property type="project" value="UniProtKB-EC"/>
</dbReference>
<evidence type="ECO:0000256" key="9">
    <source>
        <dbReference type="RuleBase" id="RU363066"/>
    </source>
</evidence>
<organism evidence="11 12">
    <name type="scientific">Ophiocordyceps australis</name>
    <dbReference type="NCBI Taxonomy" id="1399860"/>
    <lineage>
        <taxon>Eukaryota</taxon>
        <taxon>Fungi</taxon>
        <taxon>Dikarya</taxon>
        <taxon>Ascomycota</taxon>
        <taxon>Pezizomycotina</taxon>
        <taxon>Sordariomycetes</taxon>
        <taxon>Hypocreomycetidae</taxon>
        <taxon>Hypocreales</taxon>
        <taxon>Ophiocordycipitaceae</taxon>
        <taxon>Ophiocordyceps</taxon>
    </lineage>
</organism>
<keyword evidence="6 9" id="KW-0418">Kinase</keyword>
<dbReference type="GO" id="GO:0005975">
    <property type="term" value="P:carbohydrate metabolic process"/>
    <property type="evidence" value="ECO:0007669"/>
    <property type="project" value="InterPro"/>
</dbReference>
<dbReference type="CDD" id="cd02021">
    <property type="entry name" value="GntK"/>
    <property type="match status" value="1"/>
</dbReference>
<comment type="similarity">
    <text evidence="2 9">Belongs to the gluconokinase GntK/GntV family.</text>
</comment>
<evidence type="ECO:0000313" key="11">
    <source>
        <dbReference type="EMBL" id="PHH72794.1"/>
    </source>
</evidence>
<evidence type="ECO:0000256" key="10">
    <source>
        <dbReference type="SAM" id="MobiDB-lite"/>
    </source>
</evidence>
<dbReference type="EC" id="2.7.1.12" evidence="3 9"/>
<dbReference type="PANTHER" id="PTHR43442">
    <property type="entry name" value="GLUCONOKINASE-RELATED"/>
    <property type="match status" value="1"/>
</dbReference>
<dbReference type="NCBIfam" id="TIGR01313">
    <property type="entry name" value="therm_gnt_kin"/>
    <property type="match status" value="1"/>
</dbReference>
<dbReference type="OrthoDB" id="275177at2759"/>
<gene>
    <name evidence="11" type="ORF">CDD82_5800</name>
</gene>
<dbReference type="InterPro" id="IPR027417">
    <property type="entry name" value="P-loop_NTPase"/>
</dbReference>
<dbReference type="SUPFAM" id="SSF52540">
    <property type="entry name" value="P-loop containing nucleoside triphosphate hydrolases"/>
    <property type="match status" value="1"/>
</dbReference>
<dbReference type="PANTHER" id="PTHR43442:SF3">
    <property type="entry name" value="GLUCONOKINASE-RELATED"/>
    <property type="match status" value="1"/>
</dbReference>
<evidence type="ECO:0000256" key="4">
    <source>
        <dbReference type="ARBA" id="ARBA00022679"/>
    </source>
</evidence>
<evidence type="ECO:0000256" key="7">
    <source>
        <dbReference type="ARBA" id="ARBA00022840"/>
    </source>
</evidence>
<dbReference type="Gene3D" id="3.40.50.300">
    <property type="entry name" value="P-loop containing nucleotide triphosphate hydrolases"/>
    <property type="match status" value="1"/>
</dbReference>
<evidence type="ECO:0000256" key="2">
    <source>
        <dbReference type="ARBA" id="ARBA00008420"/>
    </source>
</evidence>
<keyword evidence="5 9" id="KW-0547">Nucleotide-binding</keyword>
<dbReference type="UniPathway" id="UPA00792"/>
<reference evidence="11 12" key="1">
    <citation type="submission" date="2017-06" db="EMBL/GenBank/DDBJ databases">
        <title>Ant-infecting Ophiocordyceps genomes reveal a high diversity of potential behavioral manipulation genes and a possible major role for enterotoxins.</title>
        <authorList>
            <person name="De Bekker C."/>
            <person name="Evans H.C."/>
            <person name="Brachmann A."/>
            <person name="Hughes D.P."/>
        </authorList>
    </citation>
    <scope>NUCLEOTIDE SEQUENCE [LARGE SCALE GENOMIC DNA]</scope>
    <source>
        <strain evidence="11 12">1348a</strain>
    </source>
</reference>
<dbReference type="EMBL" id="NJEU01000556">
    <property type="protein sequence ID" value="PHH72794.1"/>
    <property type="molecule type" value="Genomic_DNA"/>
</dbReference>
<feature type="region of interest" description="Disordered" evidence="10">
    <location>
        <begin position="1"/>
        <end position="36"/>
    </location>
</feature>
<evidence type="ECO:0000256" key="8">
    <source>
        <dbReference type="ARBA" id="ARBA00048090"/>
    </source>
</evidence>